<feature type="transmembrane region" description="Helical" evidence="6">
    <location>
        <begin position="82"/>
        <end position="101"/>
    </location>
</feature>
<dbReference type="Pfam" id="PF01810">
    <property type="entry name" value="LysE"/>
    <property type="match status" value="1"/>
</dbReference>
<dbReference type="AlphaFoldDB" id="A0AAW7JQY6"/>
<reference evidence="8" key="2">
    <citation type="submission" date="2023-08" db="EMBL/GenBank/DDBJ databases">
        <title>Identification and characterization of horizontal gene transfer across gut microbiota members of farm animals based on homology search.</title>
        <authorList>
            <person name="Schwarzerova J."/>
            <person name="Nykrynova M."/>
            <person name="Jureckova K."/>
            <person name="Cejkova D."/>
            <person name="Rychlik I."/>
        </authorList>
    </citation>
    <scope>NUCLEOTIDE SEQUENCE</scope>
    <source>
        <strain evidence="8">ET15</strain>
        <strain evidence="7">ET37</strain>
    </source>
</reference>
<dbReference type="RefSeq" id="WP_021994423.1">
    <property type="nucleotide sequence ID" value="NZ_CALUKV010000005.1"/>
</dbReference>
<organism evidence="8 10">
    <name type="scientific">Leyella lascolaii</name>
    <dbReference type="NCBI Taxonomy" id="1776379"/>
    <lineage>
        <taxon>Bacteria</taxon>
        <taxon>Pseudomonadati</taxon>
        <taxon>Bacteroidota</taxon>
        <taxon>Bacteroidia</taxon>
        <taxon>Bacteroidales</taxon>
        <taxon>Prevotellaceae</taxon>
        <taxon>Leyella</taxon>
    </lineage>
</organism>
<dbReference type="Proteomes" id="UP001167831">
    <property type="component" value="Unassembled WGS sequence"/>
</dbReference>
<feature type="transmembrane region" description="Helical" evidence="6">
    <location>
        <begin position="12"/>
        <end position="35"/>
    </location>
</feature>
<feature type="transmembrane region" description="Helical" evidence="6">
    <location>
        <begin position="122"/>
        <end position="146"/>
    </location>
</feature>
<dbReference type="PANTHER" id="PTHR30086">
    <property type="entry name" value="ARGININE EXPORTER PROTEIN ARGO"/>
    <property type="match status" value="1"/>
</dbReference>
<keyword evidence="3 6" id="KW-0812">Transmembrane</keyword>
<dbReference type="EMBL" id="JAUEIE010000007">
    <property type="protein sequence ID" value="MDN0022951.1"/>
    <property type="molecule type" value="Genomic_DNA"/>
</dbReference>
<dbReference type="InterPro" id="IPR001123">
    <property type="entry name" value="LeuE-type"/>
</dbReference>
<evidence type="ECO:0000313" key="8">
    <source>
        <dbReference type="EMBL" id="MDN0025345.1"/>
    </source>
</evidence>
<proteinExistence type="predicted"/>
<dbReference type="GO" id="GO:0015171">
    <property type="term" value="F:amino acid transmembrane transporter activity"/>
    <property type="evidence" value="ECO:0007669"/>
    <property type="project" value="TreeGrafter"/>
</dbReference>
<evidence type="ECO:0000313" key="9">
    <source>
        <dbReference type="Proteomes" id="UP001167831"/>
    </source>
</evidence>
<feature type="transmembrane region" description="Helical" evidence="6">
    <location>
        <begin position="47"/>
        <end position="70"/>
    </location>
</feature>
<evidence type="ECO:0000256" key="2">
    <source>
        <dbReference type="ARBA" id="ARBA00022475"/>
    </source>
</evidence>
<dbReference type="Proteomes" id="UP001168478">
    <property type="component" value="Unassembled WGS sequence"/>
</dbReference>
<dbReference type="EMBL" id="JAUEIF010000005">
    <property type="protein sequence ID" value="MDN0025345.1"/>
    <property type="molecule type" value="Genomic_DNA"/>
</dbReference>
<evidence type="ECO:0000256" key="3">
    <source>
        <dbReference type="ARBA" id="ARBA00022692"/>
    </source>
</evidence>
<evidence type="ECO:0000256" key="4">
    <source>
        <dbReference type="ARBA" id="ARBA00022989"/>
    </source>
</evidence>
<evidence type="ECO:0000256" key="5">
    <source>
        <dbReference type="ARBA" id="ARBA00023136"/>
    </source>
</evidence>
<keyword evidence="4 6" id="KW-1133">Transmembrane helix</keyword>
<keyword evidence="5 6" id="KW-0472">Membrane</keyword>
<feature type="transmembrane region" description="Helical" evidence="6">
    <location>
        <begin position="158"/>
        <end position="179"/>
    </location>
</feature>
<sequence length="222" mass="24874">MPFPFHIDILDLIFKGILIGIFVSAPMGPVGILCVQRTLNKGRWYGFVTGVGAAISDIIYALITGFGMSFVMDLITNPKNLFILKITGSTLLLLFGIYCFMSNPTKNMHISGNKKGTLIYNGVTAFWVTFLNPLIIFLFMVLFAQFSFVIPDHPLEMSIGYLSIICGAILWWFGLTWLIDKIRGQFDNKGIIIINKIIGCLVIIISLIILIGTVFNLYTFHY</sequence>
<feature type="transmembrane region" description="Helical" evidence="6">
    <location>
        <begin position="191"/>
        <end position="218"/>
    </location>
</feature>
<keyword evidence="9" id="KW-1185">Reference proteome</keyword>
<protein>
    <submittedName>
        <fullName evidence="8">LysE family transporter</fullName>
    </submittedName>
</protein>
<dbReference type="PANTHER" id="PTHR30086:SF20">
    <property type="entry name" value="ARGININE EXPORTER PROTEIN ARGO-RELATED"/>
    <property type="match status" value="1"/>
</dbReference>
<gene>
    <name evidence="7" type="ORF">QVN81_07960</name>
    <name evidence="8" type="ORF">QVN84_07425</name>
</gene>
<evidence type="ECO:0000313" key="10">
    <source>
        <dbReference type="Proteomes" id="UP001168478"/>
    </source>
</evidence>
<accession>A0AAW7JQY6</accession>
<evidence type="ECO:0000313" key="7">
    <source>
        <dbReference type="EMBL" id="MDN0022951.1"/>
    </source>
</evidence>
<keyword evidence="2" id="KW-1003">Cell membrane</keyword>
<evidence type="ECO:0000256" key="6">
    <source>
        <dbReference type="SAM" id="Phobius"/>
    </source>
</evidence>
<reference evidence="8" key="1">
    <citation type="submission" date="2023-06" db="EMBL/GenBank/DDBJ databases">
        <authorList>
            <person name="Zeman M."/>
            <person name="Kubasova T."/>
            <person name="Jahodarova E."/>
            <person name="Nykrynova M."/>
            <person name="Rychlik I."/>
        </authorList>
    </citation>
    <scope>NUCLEOTIDE SEQUENCE</scope>
    <source>
        <strain evidence="8">ET15</strain>
        <strain evidence="7">ET37</strain>
    </source>
</reference>
<dbReference type="GO" id="GO:0005886">
    <property type="term" value="C:plasma membrane"/>
    <property type="evidence" value="ECO:0007669"/>
    <property type="project" value="UniProtKB-SubCell"/>
</dbReference>
<comment type="caution">
    <text evidence="8">The sequence shown here is derived from an EMBL/GenBank/DDBJ whole genome shotgun (WGS) entry which is preliminary data.</text>
</comment>
<comment type="subcellular location">
    <subcellularLocation>
        <location evidence="1">Cell membrane</location>
        <topology evidence="1">Multi-pass membrane protein</topology>
    </subcellularLocation>
</comment>
<evidence type="ECO:0000256" key="1">
    <source>
        <dbReference type="ARBA" id="ARBA00004651"/>
    </source>
</evidence>
<name>A0AAW7JQY6_9BACT</name>